<name>A0A1M5G140_9FLAO</name>
<evidence type="ECO:0000259" key="1">
    <source>
        <dbReference type="Pfam" id="PF11738"/>
    </source>
</evidence>
<sequence length="141" mass="16081">MGWQGDIKGSVTYQSGNLLNIKIDHHTYTGGAHGHHGLRSLLFNPETGTSISTNQLFKDQALFKAFAEKKFREKYKIPANKEINSGGLMFENEKFQLPQNIFFTDKGLLLYYNIYEIASYADGATEMLFPYTEVNEFLNLK</sequence>
<proteinExistence type="predicted"/>
<dbReference type="InterPro" id="IPR021729">
    <property type="entry name" value="DUF3298"/>
</dbReference>
<dbReference type="Proteomes" id="UP000184020">
    <property type="component" value="Unassembled WGS sequence"/>
</dbReference>
<organism evidence="2 3">
    <name type="scientific">Flavobacterium micromati</name>
    <dbReference type="NCBI Taxonomy" id="229205"/>
    <lineage>
        <taxon>Bacteria</taxon>
        <taxon>Pseudomonadati</taxon>
        <taxon>Bacteroidota</taxon>
        <taxon>Flavobacteriia</taxon>
        <taxon>Flavobacteriales</taxon>
        <taxon>Flavobacteriaceae</taxon>
        <taxon>Flavobacterium</taxon>
    </lineage>
</organism>
<reference evidence="3" key="1">
    <citation type="submission" date="2016-11" db="EMBL/GenBank/DDBJ databases">
        <authorList>
            <person name="Varghese N."/>
            <person name="Submissions S."/>
        </authorList>
    </citation>
    <scope>NUCLEOTIDE SEQUENCE [LARGE SCALE GENOMIC DNA]</scope>
    <source>
        <strain evidence="3">DSM 17659</strain>
    </source>
</reference>
<feature type="domain" description="DUF3298" evidence="1">
    <location>
        <begin position="56"/>
        <end position="131"/>
    </location>
</feature>
<dbReference type="Gene3D" id="3.90.640.20">
    <property type="entry name" value="Heat-shock cognate protein, ATPase"/>
    <property type="match status" value="1"/>
</dbReference>
<keyword evidence="3" id="KW-1185">Reference proteome</keyword>
<evidence type="ECO:0000313" key="2">
    <source>
        <dbReference type="EMBL" id="SHF97510.1"/>
    </source>
</evidence>
<gene>
    <name evidence="2" type="ORF">SAMN05444372_101399</name>
</gene>
<dbReference type="AlphaFoldDB" id="A0A1M5G140"/>
<dbReference type="EMBL" id="FQWF01000001">
    <property type="protein sequence ID" value="SHF97510.1"/>
    <property type="molecule type" value="Genomic_DNA"/>
</dbReference>
<dbReference type="RefSeq" id="WP_244533860.1">
    <property type="nucleotide sequence ID" value="NZ_FQWF01000001.1"/>
</dbReference>
<protein>
    <recommendedName>
        <fullName evidence="1">DUF3298 domain-containing protein</fullName>
    </recommendedName>
</protein>
<dbReference type="Pfam" id="PF11738">
    <property type="entry name" value="DUF3298"/>
    <property type="match status" value="1"/>
</dbReference>
<dbReference type="STRING" id="229205.SAMN05444372_101399"/>
<dbReference type="InterPro" id="IPR037126">
    <property type="entry name" value="PdaC/RsiV-like_sf"/>
</dbReference>
<dbReference type="Gene3D" id="3.30.565.40">
    <property type="entry name" value="Fervidobacterium nodosum Rt17-B1 like"/>
    <property type="match status" value="1"/>
</dbReference>
<accession>A0A1M5G140</accession>
<evidence type="ECO:0000313" key="3">
    <source>
        <dbReference type="Proteomes" id="UP000184020"/>
    </source>
</evidence>